<evidence type="ECO:0000256" key="2">
    <source>
        <dbReference type="ARBA" id="ARBA00004749"/>
    </source>
</evidence>
<evidence type="ECO:0000256" key="3">
    <source>
        <dbReference type="ARBA" id="ARBA00010766"/>
    </source>
</evidence>
<dbReference type="UniPathway" id="UPA00232"/>
<dbReference type="STRING" id="7897.ENSLACP00000009053"/>
<keyword evidence="6 9" id="KW-0446">Lipid-binding</keyword>
<comment type="subcellular location">
    <subcellularLocation>
        <location evidence="1 9">Mitochondrion</location>
    </subcellularLocation>
</comment>
<feature type="compositionally biased region" description="Low complexity" evidence="10">
    <location>
        <begin position="44"/>
        <end position="77"/>
    </location>
</feature>
<reference evidence="14" key="1">
    <citation type="submission" date="2011-08" db="EMBL/GenBank/DDBJ databases">
        <title>The draft genome of Latimeria chalumnae.</title>
        <authorList>
            <person name="Di Palma F."/>
            <person name="Alfoldi J."/>
            <person name="Johnson J."/>
            <person name="Berlin A."/>
            <person name="Gnerre S."/>
            <person name="Jaffe D."/>
            <person name="MacCallum I."/>
            <person name="Young S."/>
            <person name="Walker B.J."/>
            <person name="Lander E."/>
            <person name="Lindblad-Toh K."/>
        </authorList>
    </citation>
    <scope>NUCLEOTIDE SEQUENCE [LARGE SCALE GENOMIC DNA]</scope>
    <source>
        <strain evidence="14">Wild caught</strain>
    </source>
</reference>
<dbReference type="PANTHER" id="PTHR21427:SF19">
    <property type="entry name" value="UBIQUINONE BIOSYNTHESIS PROTEIN COQ9, MITOCHONDRIAL"/>
    <property type="match status" value="1"/>
</dbReference>
<dbReference type="Proteomes" id="UP000008672">
    <property type="component" value="Unassembled WGS sequence"/>
</dbReference>
<reference evidence="13" key="2">
    <citation type="submission" date="2025-08" db="UniProtKB">
        <authorList>
            <consortium name="Ensembl"/>
        </authorList>
    </citation>
    <scope>IDENTIFICATION</scope>
</reference>
<evidence type="ECO:0000259" key="12">
    <source>
        <dbReference type="Pfam" id="PF21392"/>
    </source>
</evidence>
<keyword evidence="5" id="KW-0809">Transit peptide</keyword>
<dbReference type="GO" id="GO:0005743">
    <property type="term" value="C:mitochondrial inner membrane"/>
    <property type="evidence" value="ECO:0007669"/>
    <property type="project" value="TreeGrafter"/>
</dbReference>
<dbReference type="InterPro" id="IPR012762">
    <property type="entry name" value="Ubiq_biosynth_COQ9"/>
</dbReference>
<name>H3AHD2_LATCH</name>
<dbReference type="FunCoup" id="H3AHD2">
    <property type="interactions" value="1008"/>
</dbReference>
<keyword evidence="14" id="KW-1185">Reference proteome</keyword>
<evidence type="ECO:0000256" key="1">
    <source>
        <dbReference type="ARBA" id="ARBA00004173"/>
    </source>
</evidence>
<evidence type="ECO:0000256" key="4">
    <source>
        <dbReference type="ARBA" id="ARBA00022688"/>
    </source>
</evidence>
<dbReference type="AlphaFoldDB" id="H3AHD2"/>
<dbReference type="GeneTree" id="ENSGT00390000009328"/>
<comment type="pathway">
    <text evidence="2 9">Cofactor biosynthesis; ubiquinone biosynthesis.</text>
</comment>
<dbReference type="Ensembl" id="ENSLACT00000009122.1">
    <property type="protein sequence ID" value="ENSLACP00000009053.1"/>
    <property type="gene ID" value="ENSLACG00000007994.1"/>
</dbReference>
<dbReference type="PANTHER" id="PTHR21427">
    <property type="entry name" value="UBIQUINONE BIOSYNTHESIS PROTEIN COQ9, MITOCHONDRIAL"/>
    <property type="match status" value="1"/>
</dbReference>
<protein>
    <recommendedName>
        <fullName evidence="9">Ubiquinone biosynthesis protein</fullName>
    </recommendedName>
</protein>
<dbReference type="GO" id="GO:0006744">
    <property type="term" value="P:ubiquinone biosynthetic process"/>
    <property type="evidence" value="ECO:0007669"/>
    <property type="project" value="UniProtKB-UniRule"/>
</dbReference>
<feature type="compositionally biased region" description="Basic and acidic residues" evidence="10">
    <location>
        <begin position="80"/>
        <end position="89"/>
    </location>
</feature>
<dbReference type="EMBL" id="AFYH01111635">
    <property type="status" value="NOT_ANNOTATED_CDS"/>
    <property type="molecule type" value="Genomic_DNA"/>
</dbReference>
<evidence type="ECO:0000313" key="14">
    <source>
        <dbReference type="Proteomes" id="UP000008672"/>
    </source>
</evidence>
<evidence type="ECO:0000256" key="7">
    <source>
        <dbReference type="ARBA" id="ARBA00023128"/>
    </source>
</evidence>
<comment type="function">
    <text evidence="9">Membrane-associated protein that warps the membrane surface to access and bind aromatic isoprenes with high specificity, including ubiquinone (CoQ) isoprene intermediates and presents them directly to Coq7, therefore facilitating the Coq7-mediated hydroxylase step. Participates in the biosynthesis of coenzyme Q, also named ubiquinone, an essential lipid-soluble electron transporter for aerobic cellular respiration.</text>
</comment>
<dbReference type="EMBL" id="AFYH01111637">
    <property type="status" value="NOT_ANNOTATED_CDS"/>
    <property type="molecule type" value="Genomic_DNA"/>
</dbReference>
<dbReference type="InterPro" id="IPR048674">
    <property type="entry name" value="COQ9_HTH"/>
</dbReference>
<evidence type="ECO:0000256" key="5">
    <source>
        <dbReference type="ARBA" id="ARBA00022946"/>
    </source>
</evidence>
<dbReference type="Bgee" id="ENSLACG00000007994">
    <property type="expression patterns" value="Expressed in chordate pharynx and 6 other cell types or tissues"/>
</dbReference>
<accession>H3AHD2</accession>
<comment type="subunit">
    <text evidence="8">Homodimer. Heterodimer; two heterodimers of COQ7:COQ9 come together on the same side of the lipid pseudo-bilayer and form a curved tetramer with a hydrophobic surface suitable for membrane interaction. These two tetramers assemble into a soluble octamer with a pseudo-bilayer of lipids captured within. Interacts with COQ7; this interaction allows ubiquinone (CoQ) isoprene intermediates presentation to COQ7 and facilitates the COQ7-mediated hydroxylase step.</text>
</comment>
<dbReference type="HOGENOM" id="CLU_057411_0_2_1"/>
<evidence type="ECO:0000256" key="8">
    <source>
        <dbReference type="ARBA" id="ARBA00062895"/>
    </source>
</evidence>
<dbReference type="EMBL" id="AFYH01111638">
    <property type="status" value="NOT_ANNOTATED_CDS"/>
    <property type="molecule type" value="Genomic_DNA"/>
</dbReference>
<sequence>MAVALRRLNLRALNNYIQFANRSEFRIARRALRTSTVFGRVSDEQQQSSASSSQQHFQQYQSAESESGAEAQSSNNSDTDQGREESREYESEEQLQTRILAAALEFVPKYGWTEEAIAEGAKGLDVSFSLTDMLAEALHRLPVCNYDIASVLSEIGVMLQGSMKRKKKTDQFLKDVVEARLRMLIPYLEKWPQAMGILLLPQNIPESLKLLTSLVDDIWYYAGDRSTDINWYTRRTVLAGIYNTTELVMLQDSSPDFEDTWKFLENRVNDTMNVVHTAKQVISKLLGPVYRV</sequence>
<keyword evidence="7 9" id="KW-0496">Mitochondrion</keyword>
<dbReference type="Gene3D" id="1.10.357.10">
    <property type="entry name" value="Tetracycline Repressor, domain 2"/>
    <property type="match status" value="1"/>
</dbReference>
<proteinExistence type="inferred from homology"/>
<evidence type="ECO:0000313" key="13">
    <source>
        <dbReference type="Ensembl" id="ENSLACP00000009053.1"/>
    </source>
</evidence>
<reference evidence="13" key="3">
    <citation type="submission" date="2025-09" db="UniProtKB">
        <authorList>
            <consortium name="Ensembl"/>
        </authorList>
    </citation>
    <scope>IDENTIFICATION</scope>
</reference>
<evidence type="ECO:0000256" key="9">
    <source>
        <dbReference type="RuleBase" id="RU366063"/>
    </source>
</evidence>
<evidence type="ECO:0000256" key="6">
    <source>
        <dbReference type="ARBA" id="ARBA00023121"/>
    </source>
</evidence>
<dbReference type="NCBIfam" id="TIGR02396">
    <property type="entry name" value="diverge_rpsU"/>
    <property type="match status" value="1"/>
</dbReference>
<evidence type="ECO:0000256" key="10">
    <source>
        <dbReference type="SAM" id="MobiDB-lite"/>
    </source>
</evidence>
<dbReference type="FunFam" id="1.10.357.10:FF:000004">
    <property type="entry name" value="Ubiquinone biosynthesis protein COQ9, mitochondrial"/>
    <property type="match status" value="1"/>
</dbReference>
<dbReference type="Pfam" id="PF21392">
    <property type="entry name" value="COQ9_N"/>
    <property type="match status" value="1"/>
</dbReference>
<dbReference type="EMBL" id="AFYH01111639">
    <property type="status" value="NOT_ANNOTATED_CDS"/>
    <property type="molecule type" value="Genomic_DNA"/>
</dbReference>
<dbReference type="eggNOG" id="KOG2969">
    <property type="taxonomic scope" value="Eukaryota"/>
</dbReference>
<keyword evidence="4 9" id="KW-0831">Ubiquinone biosynthesis</keyword>
<feature type="domain" description="COQ9 C-terminal" evidence="11">
    <location>
        <begin position="204"/>
        <end position="274"/>
    </location>
</feature>
<organism evidence="13 14">
    <name type="scientific">Latimeria chalumnae</name>
    <name type="common">Coelacanth</name>
    <dbReference type="NCBI Taxonomy" id="7897"/>
    <lineage>
        <taxon>Eukaryota</taxon>
        <taxon>Metazoa</taxon>
        <taxon>Chordata</taxon>
        <taxon>Craniata</taxon>
        <taxon>Vertebrata</taxon>
        <taxon>Euteleostomi</taxon>
        <taxon>Coelacanthiformes</taxon>
        <taxon>Coelacanthidae</taxon>
        <taxon>Latimeria</taxon>
    </lineage>
</organism>
<dbReference type="GO" id="GO:0008289">
    <property type="term" value="F:lipid binding"/>
    <property type="evidence" value="ECO:0007669"/>
    <property type="project" value="UniProtKB-UniRule"/>
</dbReference>
<dbReference type="Pfam" id="PF08511">
    <property type="entry name" value="COQ9"/>
    <property type="match status" value="1"/>
</dbReference>
<gene>
    <name evidence="13" type="primary">COQ9</name>
</gene>
<feature type="region of interest" description="Disordered" evidence="10">
    <location>
        <begin position="43"/>
        <end position="91"/>
    </location>
</feature>
<dbReference type="EMBL" id="AFYH01111636">
    <property type="status" value="NOT_ANNOTATED_CDS"/>
    <property type="molecule type" value="Genomic_DNA"/>
</dbReference>
<comment type="similarity">
    <text evidence="3 9">Belongs to the COQ9 family.</text>
</comment>
<feature type="domain" description="Ubiquinone biosynthesis protein COQ9 HTH" evidence="12">
    <location>
        <begin position="92"/>
        <end position="122"/>
    </location>
</feature>
<dbReference type="InParanoid" id="H3AHD2"/>
<evidence type="ECO:0000259" key="11">
    <source>
        <dbReference type="Pfam" id="PF08511"/>
    </source>
</evidence>
<dbReference type="InterPro" id="IPR013718">
    <property type="entry name" value="COQ9_C"/>
</dbReference>